<keyword evidence="4" id="KW-1185">Reference proteome</keyword>
<evidence type="ECO:0000313" key="3">
    <source>
        <dbReference type="EMBL" id="KAF2459337.1"/>
    </source>
</evidence>
<dbReference type="SUPFAM" id="SSF54593">
    <property type="entry name" value="Glyoxalase/Bleomycin resistance protein/Dihydroxybiphenyl dioxygenase"/>
    <property type="match status" value="1"/>
</dbReference>
<dbReference type="PANTHER" id="PTHR35006">
    <property type="entry name" value="GLYOXALASE FAMILY PROTEIN (AFU_ORTHOLOGUE AFUA_5G14830)"/>
    <property type="match status" value="1"/>
</dbReference>
<dbReference type="EMBL" id="MU001675">
    <property type="protein sequence ID" value="KAF2459337.1"/>
    <property type="molecule type" value="Genomic_DNA"/>
</dbReference>
<dbReference type="Gene3D" id="3.10.180.10">
    <property type="entry name" value="2,3-Dihydroxybiphenyl 1,2-Dioxygenase, domain 1"/>
    <property type="match status" value="1"/>
</dbReference>
<evidence type="ECO:0000256" key="1">
    <source>
        <dbReference type="SAM" id="MobiDB-lite"/>
    </source>
</evidence>
<dbReference type="PANTHER" id="PTHR35006:SF3">
    <property type="entry name" value="GLYOXALASE FAMILY PROTEIN (AFU_ORTHOLOGUE AFUA_3G06020)"/>
    <property type="match status" value="1"/>
</dbReference>
<keyword evidence="3" id="KW-0560">Oxidoreductase</keyword>
<dbReference type="AlphaFoldDB" id="A0A6A6P6A1"/>
<evidence type="ECO:0000313" key="4">
    <source>
        <dbReference type="Proteomes" id="UP000799766"/>
    </source>
</evidence>
<gene>
    <name evidence="3" type="ORF">BDY21DRAFT_384593</name>
</gene>
<keyword evidence="3" id="KW-0223">Dioxygenase</keyword>
<dbReference type="PROSITE" id="PS51819">
    <property type="entry name" value="VOC"/>
    <property type="match status" value="1"/>
</dbReference>
<feature type="domain" description="VOC" evidence="2">
    <location>
        <begin position="2"/>
        <end position="119"/>
    </location>
</feature>
<accession>A0A6A6P6A1</accession>
<dbReference type="InterPro" id="IPR029068">
    <property type="entry name" value="Glyas_Bleomycin-R_OHBP_Dase"/>
</dbReference>
<sequence>MPVSHIGLTVSHLPTSTSFFLSALQPLGYRYIGQQGNQVGLGISDADFFLCQETPGCKAGAAHIAFTAKTTAAVRDFYANALNAGGRPHGSPAVRNDESGLFNAAVLDFDGNSIEVVHRPGPDVVEDDDGKTRSAQHG</sequence>
<dbReference type="InterPro" id="IPR037523">
    <property type="entry name" value="VOC_core"/>
</dbReference>
<name>A0A6A6P6A1_9PEZI</name>
<protein>
    <submittedName>
        <fullName evidence="3">Glyoxalase/Bleomycin resistance protein/Dihydroxybiphenyl dioxygenase</fullName>
    </submittedName>
</protein>
<proteinExistence type="predicted"/>
<organism evidence="3 4">
    <name type="scientific">Lineolata rhizophorae</name>
    <dbReference type="NCBI Taxonomy" id="578093"/>
    <lineage>
        <taxon>Eukaryota</taxon>
        <taxon>Fungi</taxon>
        <taxon>Dikarya</taxon>
        <taxon>Ascomycota</taxon>
        <taxon>Pezizomycotina</taxon>
        <taxon>Dothideomycetes</taxon>
        <taxon>Dothideomycetes incertae sedis</taxon>
        <taxon>Lineolatales</taxon>
        <taxon>Lineolataceae</taxon>
        <taxon>Lineolata</taxon>
    </lineage>
</organism>
<reference evidence="3" key="1">
    <citation type="journal article" date="2020" name="Stud. Mycol.">
        <title>101 Dothideomycetes genomes: a test case for predicting lifestyles and emergence of pathogens.</title>
        <authorList>
            <person name="Haridas S."/>
            <person name="Albert R."/>
            <person name="Binder M."/>
            <person name="Bloem J."/>
            <person name="Labutti K."/>
            <person name="Salamov A."/>
            <person name="Andreopoulos B."/>
            <person name="Baker S."/>
            <person name="Barry K."/>
            <person name="Bills G."/>
            <person name="Bluhm B."/>
            <person name="Cannon C."/>
            <person name="Castanera R."/>
            <person name="Culley D."/>
            <person name="Daum C."/>
            <person name="Ezra D."/>
            <person name="Gonzalez J."/>
            <person name="Henrissat B."/>
            <person name="Kuo A."/>
            <person name="Liang C."/>
            <person name="Lipzen A."/>
            <person name="Lutzoni F."/>
            <person name="Magnuson J."/>
            <person name="Mondo S."/>
            <person name="Nolan M."/>
            <person name="Ohm R."/>
            <person name="Pangilinan J."/>
            <person name="Park H.-J."/>
            <person name="Ramirez L."/>
            <person name="Alfaro M."/>
            <person name="Sun H."/>
            <person name="Tritt A."/>
            <person name="Yoshinaga Y."/>
            <person name="Zwiers L.-H."/>
            <person name="Turgeon B."/>
            <person name="Goodwin S."/>
            <person name="Spatafora J."/>
            <person name="Crous P."/>
            <person name="Grigoriev I."/>
        </authorList>
    </citation>
    <scope>NUCLEOTIDE SEQUENCE</scope>
    <source>
        <strain evidence="3">ATCC 16933</strain>
    </source>
</reference>
<dbReference type="CDD" id="cd07262">
    <property type="entry name" value="VOC_like"/>
    <property type="match status" value="1"/>
</dbReference>
<feature type="region of interest" description="Disordered" evidence="1">
    <location>
        <begin position="119"/>
        <end position="138"/>
    </location>
</feature>
<dbReference type="OrthoDB" id="10249419at2759"/>
<dbReference type="GO" id="GO:0051213">
    <property type="term" value="F:dioxygenase activity"/>
    <property type="evidence" value="ECO:0007669"/>
    <property type="project" value="UniProtKB-KW"/>
</dbReference>
<evidence type="ECO:0000259" key="2">
    <source>
        <dbReference type="PROSITE" id="PS51819"/>
    </source>
</evidence>
<dbReference type="Proteomes" id="UP000799766">
    <property type="component" value="Unassembled WGS sequence"/>
</dbReference>